<dbReference type="STRING" id="1195246.AGRI_11093"/>
<dbReference type="Gene3D" id="1.10.1240.20">
    <property type="entry name" value="Lytic transglycosylase, superhelical linker domain"/>
    <property type="match status" value="1"/>
</dbReference>
<proteinExistence type="inferred from homology"/>
<comment type="similarity">
    <text evidence="1">Belongs to the transglycosylase Slt family.</text>
</comment>
<sequence>MKHLFFFISLGAMSAPLQAEMPDSSAAQQEQQRRLFIQVEHQISSASPSQVERWLTELQDYPLQPYLKQRWLQRRISQHDDIARFLEQHQGSPLDWPLRRPWLMSLAKGQQAARFLEHFPGSNDPELNCIAIQQQLKVRPATIAEIWQQTESLWTVGKSQPKACDPLFSQWRNAGQLTTEAVLRRLQLSAEGGDAGLIRYLKTLLPAQQQYLADLWLQVRQNPAAIAKPRFLPGKHVIERDILAYGLKRLVWRAPDQALQTWQRYASDPYFTAAQRLDVQRQFAIALAHKGDERASAWMDQLPPEQLDNTLAQWQVGHALRELNWPRVQQVIERFPVELAADINWRYWLARALEEQGQQAAAEPIFRELAQRRHFYGFMAAAKLGLPPSLAHNPVTVSAEDLTLVQQHPAVARAKEWLALGRMTEARREWNFLQRAVTEPQKLAVAKLAGQLEWHERAIFTLADAGYWDDVELRFPLAFKEEIQRFAKSAKVDSGWAMAIARRESSFMPDANSPVGARGLMQIMPDTANYIAKKKVPLSQLYNPVTNIDFGTDYLNYLMRRNDGNLIMATAAYNAGYSRVRQWIPRDRSLPVDVWVETIPYRETREYVKAVMAYYQIYNIRLNEPKDVFQPLLAMQIGRAGK</sequence>
<reference evidence="6 7" key="1">
    <citation type="journal article" date="2012" name="J. Bacteriol.">
        <title>Genome Sequence of Pectin-Degrading Alishewanella agri, Isolated from Landfill Soil.</title>
        <authorList>
            <person name="Kim J."/>
            <person name="Jung J."/>
            <person name="Sung J.S."/>
            <person name="Chun J."/>
            <person name="Park W."/>
        </authorList>
    </citation>
    <scope>NUCLEOTIDE SEQUENCE [LARGE SCALE GENOMIC DNA]</scope>
    <source>
        <strain evidence="6 7">BL06</strain>
    </source>
</reference>
<dbReference type="GO" id="GO:0042597">
    <property type="term" value="C:periplasmic space"/>
    <property type="evidence" value="ECO:0007669"/>
    <property type="project" value="InterPro"/>
</dbReference>
<dbReference type="Gene3D" id="1.25.20.10">
    <property type="entry name" value="Bacterial muramidases"/>
    <property type="match status" value="1"/>
</dbReference>
<dbReference type="SUPFAM" id="SSF53955">
    <property type="entry name" value="Lysozyme-like"/>
    <property type="match status" value="1"/>
</dbReference>
<dbReference type="InterPro" id="IPR023346">
    <property type="entry name" value="Lysozyme-like_dom_sf"/>
</dbReference>
<evidence type="ECO:0000256" key="3">
    <source>
        <dbReference type="SAM" id="SignalP"/>
    </source>
</evidence>
<dbReference type="GO" id="GO:0004553">
    <property type="term" value="F:hydrolase activity, hydrolyzing O-glycosyl compounds"/>
    <property type="evidence" value="ECO:0007669"/>
    <property type="project" value="InterPro"/>
</dbReference>
<dbReference type="GO" id="GO:0000270">
    <property type="term" value="P:peptidoglycan metabolic process"/>
    <property type="evidence" value="ECO:0007669"/>
    <property type="project" value="InterPro"/>
</dbReference>
<dbReference type="PANTHER" id="PTHR37423">
    <property type="entry name" value="SOLUBLE LYTIC MUREIN TRANSGLYCOSYLASE-RELATED"/>
    <property type="match status" value="1"/>
</dbReference>
<feature type="signal peptide" evidence="3">
    <location>
        <begin position="1"/>
        <end position="19"/>
    </location>
</feature>
<dbReference type="Pfam" id="PF14718">
    <property type="entry name" value="SLT_L"/>
    <property type="match status" value="1"/>
</dbReference>
<evidence type="ECO:0000256" key="1">
    <source>
        <dbReference type="ARBA" id="ARBA00007734"/>
    </source>
</evidence>
<organism evidence="6 7">
    <name type="scientific">Alishewanella agri BL06</name>
    <dbReference type="NCBI Taxonomy" id="1195246"/>
    <lineage>
        <taxon>Bacteria</taxon>
        <taxon>Pseudomonadati</taxon>
        <taxon>Pseudomonadota</taxon>
        <taxon>Gammaproteobacteria</taxon>
        <taxon>Alteromonadales</taxon>
        <taxon>Alteromonadaceae</taxon>
        <taxon>Alishewanella</taxon>
    </lineage>
</organism>
<name>I8U585_9ALTE</name>
<dbReference type="GO" id="GO:0016020">
    <property type="term" value="C:membrane"/>
    <property type="evidence" value="ECO:0007669"/>
    <property type="project" value="InterPro"/>
</dbReference>
<dbReference type="PATRIC" id="fig|1195246.3.peg.2201"/>
<evidence type="ECO:0000259" key="4">
    <source>
        <dbReference type="Pfam" id="PF01464"/>
    </source>
</evidence>
<dbReference type="GO" id="GO:0008933">
    <property type="term" value="F:peptidoglycan lytic transglycosylase activity"/>
    <property type="evidence" value="ECO:0007669"/>
    <property type="project" value="InterPro"/>
</dbReference>
<dbReference type="eggNOG" id="COG0741">
    <property type="taxonomic scope" value="Bacteria"/>
</dbReference>
<accession>I8U585</accession>
<evidence type="ECO:0000313" key="6">
    <source>
        <dbReference type="EMBL" id="EIW88486.1"/>
    </source>
</evidence>
<dbReference type="PROSITE" id="PS00922">
    <property type="entry name" value="TRANSGLYCOSYLASE"/>
    <property type="match status" value="1"/>
</dbReference>
<dbReference type="Pfam" id="PF01464">
    <property type="entry name" value="SLT"/>
    <property type="match status" value="1"/>
</dbReference>
<evidence type="ECO:0000313" key="7">
    <source>
        <dbReference type="Proteomes" id="UP000035062"/>
    </source>
</evidence>
<dbReference type="Gene3D" id="1.10.530.10">
    <property type="match status" value="1"/>
</dbReference>
<evidence type="ECO:0000259" key="5">
    <source>
        <dbReference type="Pfam" id="PF14718"/>
    </source>
</evidence>
<keyword evidence="2 3" id="KW-0732">Signal</keyword>
<dbReference type="InterPro" id="IPR008939">
    <property type="entry name" value="Lytic_TGlycosylase_superhlx_U"/>
</dbReference>
<dbReference type="InterPro" id="IPR012289">
    <property type="entry name" value="Lytic_TGlycosylase_superhlx_L"/>
</dbReference>
<dbReference type="Proteomes" id="UP000035062">
    <property type="component" value="Unassembled WGS sequence"/>
</dbReference>
<dbReference type="InterPro" id="IPR037061">
    <property type="entry name" value="Lytic_TGlycoase_superhlx_L_sf"/>
</dbReference>
<feature type="chain" id="PRO_5003714708" evidence="3">
    <location>
        <begin position="20"/>
        <end position="642"/>
    </location>
</feature>
<dbReference type="RefSeq" id="WP_008985049.1">
    <property type="nucleotide sequence ID" value="NZ_AKKU01000018.1"/>
</dbReference>
<gene>
    <name evidence="6" type="ORF">AGRI_11093</name>
</gene>
<feature type="domain" description="Lytic transglycosylase superhelical linker" evidence="5">
    <location>
        <begin position="405"/>
        <end position="471"/>
    </location>
</feature>
<dbReference type="CDD" id="cd13401">
    <property type="entry name" value="Slt70-like"/>
    <property type="match status" value="1"/>
</dbReference>
<keyword evidence="7" id="KW-1185">Reference proteome</keyword>
<dbReference type="InterPro" id="IPR000189">
    <property type="entry name" value="Transglyc_AS"/>
</dbReference>
<dbReference type="AlphaFoldDB" id="I8U585"/>
<evidence type="ECO:0000256" key="2">
    <source>
        <dbReference type="ARBA" id="ARBA00022729"/>
    </source>
</evidence>
<dbReference type="PANTHER" id="PTHR37423:SF5">
    <property type="entry name" value="SOLUBLE LYTIC MUREIN TRANSGLYCOSYLASE"/>
    <property type="match status" value="1"/>
</dbReference>
<dbReference type="EMBL" id="AKKU01000018">
    <property type="protein sequence ID" value="EIW88486.1"/>
    <property type="molecule type" value="Genomic_DNA"/>
</dbReference>
<dbReference type="SUPFAM" id="SSF48435">
    <property type="entry name" value="Bacterial muramidases"/>
    <property type="match status" value="1"/>
</dbReference>
<comment type="caution">
    <text evidence="6">The sequence shown here is derived from an EMBL/GenBank/DDBJ whole genome shotgun (WGS) entry which is preliminary data.</text>
</comment>
<feature type="domain" description="Transglycosylase SLT" evidence="4">
    <location>
        <begin position="484"/>
        <end position="590"/>
    </location>
</feature>
<dbReference type="InterPro" id="IPR008258">
    <property type="entry name" value="Transglycosylase_SLT_dom_1"/>
</dbReference>
<protein>
    <submittedName>
        <fullName evidence="6">Lytic transglycosylase catalytic</fullName>
    </submittedName>
</protein>